<reference evidence="1" key="2">
    <citation type="submission" date="2025-09" db="UniProtKB">
        <authorList>
            <consortium name="EnsemblPlants"/>
        </authorList>
    </citation>
    <scope>IDENTIFICATION</scope>
</reference>
<keyword evidence="2" id="KW-1185">Reference proteome</keyword>
<reference evidence="1" key="1">
    <citation type="submission" date="2021-05" db="EMBL/GenBank/DDBJ databases">
        <authorList>
            <person name="Scholz U."/>
            <person name="Mascher M."/>
            <person name="Fiebig A."/>
        </authorList>
    </citation>
    <scope>NUCLEOTIDE SEQUENCE [LARGE SCALE GENOMIC DNA]</scope>
</reference>
<dbReference type="EnsemblPlants" id="AVESA.00010b.r2.3DG0530150.1">
    <property type="protein sequence ID" value="AVESA.00010b.r2.3DG0530150.1.CDS.1"/>
    <property type="gene ID" value="AVESA.00010b.r2.3DG0530150"/>
</dbReference>
<accession>A0ACD5W0U6</accession>
<protein>
    <submittedName>
        <fullName evidence="1">Uncharacterized protein</fullName>
    </submittedName>
</protein>
<evidence type="ECO:0000313" key="2">
    <source>
        <dbReference type="Proteomes" id="UP001732700"/>
    </source>
</evidence>
<dbReference type="Proteomes" id="UP001732700">
    <property type="component" value="Chromosome 3D"/>
</dbReference>
<organism evidence="1 2">
    <name type="scientific">Avena sativa</name>
    <name type="common">Oat</name>
    <dbReference type="NCBI Taxonomy" id="4498"/>
    <lineage>
        <taxon>Eukaryota</taxon>
        <taxon>Viridiplantae</taxon>
        <taxon>Streptophyta</taxon>
        <taxon>Embryophyta</taxon>
        <taxon>Tracheophyta</taxon>
        <taxon>Spermatophyta</taxon>
        <taxon>Magnoliopsida</taxon>
        <taxon>Liliopsida</taxon>
        <taxon>Poales</taxon>
        <taxon>Poaceae</taxon>
        <taxon>BOP clade</taxon>
        <taxon>Pooideae</taxon>
        <taxon>Poodae</taxon>
        <taxon>Poeae</taxon>
        <taxon>Poeae Chloroplast Group 1 (Aveneae type)</taxon>
        <taxon>Aveninae</taxon>
        <taxon>Avena</taxon>
    </lineage>
</organism>
<sequence length="136" mass="15622">MQVGDGATTLFWVDRWLEGKTIEETAPELFALIPKRARKRRTVREALLERHWITDIRGAPSPLALWQYVQLWIRLRDFELADAPDSLHWRWTTDALRVPLPGIHHLEILEVELACLGTPSSQVLHMACIPTPLLDG</sequence>
<evidence type="ECO:0000313" key="1">
    <source>
        <dbReference type="EnsemblPlants" id="AVESA.00010b.r2.3DG0530150.1.CDS.1"/>
    </source>
</evidence>
<proteinExistence type="predicted"/>
<name>A0ACD5W0U6_AVESA</name>